<accession>A0A8J3MC25</accession>
<dbReference type="EMBL" id="BNCJ01000025">
    <property type="protein sequence ID" value="GHF70427.1"/>
    <property type="molecule type" value="Genomic_DNA"/>
</dbReference>
<reference evidence="1" key="2">
    <citation type="submission" date="2020-09" db="EMBL/GenBank/DDBJ databases">
        <authorList>
            <person name="Sun Q."/>
            <person name="Kim S."/>
        </authorList>
    </citation>
    <scope>NUCLEOTIDE SEQUENCE</scope>
    <source>
        <strain evidence="1">KCTC 42650</strain>
    </source>
</reference>
<evidence type="ECO:0000313" key="2">
    <source>
        <dbReference type="Proteomes" id="UP000626220"/>
    </source>
</evidence>
<evidence type="ECO:0008006" key="3">
    <source>
        <dbReference type="Google" id="ProtNLM"/>
    </source>
</evidence>
<protein>
    <recommendedName>
        <fullName evidence="3">YkgJ family cysteine cluster protein</fullName>
    </recommendedName>
</protein>
<dbReference type="Proteomes" id="UP000626220">
    <property type="component" value="Unassembled WGS sequence"/>
</dbReference>
<evidence type="ECO:0000313" key="1">
    <source>
        <dbReference type="EMBL" id="GHF70427.1"/>
    </source>
</evidence>
<proteinExistence type="predicted"/>
<dbReference type="AlphaFoldDB" id="A0A8J3MC25"/>
<name>A0A8J3MC25_9RHOB</name>
<comment type="caution">
    <text evidence="1">The sequence shown here is derived from an EMBL/GenBank/DDBJ whole genome shotgun (WGS) entry which is preliminary data.</text>
</comment>
<dbReference type="Pfam" id="PF03692">
    <property type="entry name" value="CxxCxxCC"/>
    <property type="match status" value="1"/>
</dbReference>
<gene>
    <name evidence="1" type="ORF">GCM10017056_46800</name>
</gene>
<dbReference type="InterPro" id="IPR005358">
    <property type="entry name" value="Puta_zinc/iron-chelating_dom"/>
</dbReference>
<dbReference type="RefSeq" id="WP_189682559.1">
    <property type="nucleotide sequence ID" value="NZ_BNCJ01000025.1"/>
</dbReference>
<keyword evidence="2" id="KW-1185">Reference proteome</keyword>
<organism evidence="1 2">
    <name type="scientific">Seohaeicola zhoushanensis</name>
    <dbReference type="NCBI Taxonomy" id="1569283"/>
    <lineage>
        <taxon>Bacteria</taxon>
        <taxon>Pseudomonadati</taxon>
        <taxon>Pseudomonadota</taxon>
        <taxon>Alphaproteobacteria</taxon>
        <taxon>Rhodobacterales</taxon>
        <taxon>Roseobacteraceae</taxon>
        <taxon>Seohaeicola</taxon>
    </lineage>
</organism>
<sequence length="249" mass="25715">MPSKPPAAPVSFRLLNARLARATIPAFGYGVTARARALLAGYLARAEQAGQTPEAVADTLASGATARALADEVTAEITAASPALTRDIACRSGCAWCCIFLEGDGGLITEAEALGLHAALSALAGQPDGGSWHPNACAALDPATRNCRAYDARPMICRSFISTDADACRENAEGGDAEGSGTIGSHIDYLALLALSREILRGRRNLATYSLDRLACAATAGATAEAALATARHAPRELRLTCEDFADSI</sequence>
<reference evidence="1" key="1">
    <citation type="journal article" date="2014" name="Int. J. Syst. Evol. Microbiol.">
        <title>Complete genome sequence of Corynebacterium casei LMG S-19264T (=DSM 44701T), isolated from a smear-ripened cheese.</title>
        <authorList>
            <consortium name="US DOE Joint Genome Institute (JGI-PGF)"/>
            <person name="Walter F."/>
            <person name="Albersmeier A."/>
            <person name="Kalinowski J."/>
            <person name="Ruckert C."/>
        </authorList>
    </citation>
    <scope>NUCLEOTIDE SEQUENCE</scope>
    <source>
        <strain evidence="1">KCTC 42650</strain>
    </source>
</reference>